<sequence length="71" mass="8067">MFCTRDKVDIDQPSPDLIPFVVTLSCDIRVHLGVINRDMFQSVDPPFRVTHMSLNEGESHEGPKAKERSVK</sequence>
<proteinExistence type="predicted"/>
<dbReference type="Proteomes" id="UP001189624">
    <property type="component" value="Chromosome 4"/>
</dbReference>
<accession>A0AA86S9G4</accession>
<gene>
    <name evidence="2" type="ORF">AYBTSS11_LOCUS12889</name>
</gene>
<protein>
    <submittedName>
        <fullName evidence="2">Uncharacterized protein</fullName>
    </submittedName>
</protein>
<name>A0AA86S9G4_9FABA</name>
<reference evidence="2" key="1">
    <citation type="submission" date="2023-10" db="EMBL/GenBank/DDBJ databases">
        <authorList>
            <person name="Domelevo Entfellner J.-B."/>
        </authorList>
    </citation>
    <scope>NUCLEOTIDE SEQUENCE</scope>
</reference>
<dbReference type="AlphaFoldDB" id="A0AA86S9G4"/>
<feature type="compositionally biased region" description="Basic and acidic residues" evidence="1">
    <location>
        <begin position="57"/>
        <end position="71"/>
    </location>
</feature>
<feature type="region of interest" description="Disordered" evidence="1">
    <location>
        <begin position="52"/>
        <end position="71"/>
    </location>
</feature>
<dbReference type="Gramene" id="rna-AYBTSS11_LOCUS12889">
    <property type="protein sequence ID" value="CAJ1947876.1"/>
    <property type="gene ID" value="gene-AYBTSS11_LOCUS12889"/>
</dbReference>
<organism evidence="2 3">
    <name type="scientific">Sphenostylis stenocarpa</name>
    <dbReference type="NCBI Taxonomy" id="92480"/>
    <lineage>
        <taxon>Eukaryota</taxon>
        <taxon>Viridiplantae</taxon>
        <taxon>Streptophyta</taxon>
        <taxon>Embryophyta</taxon>
        <taxon>Tracheophyta</taxon>
        <taxon>Spermatophyta</taxon>
        <taxon>Magnoliopsida</taxon>
        <taxon>eudicotyledons</taxon>
        <taxon>Gunneridae</taxon>
        <taxon>Pentapetalae</taxon>
        <taxon>rosids</taxon>
        <taxon>fabids</taxon>
        <taxon>Fabales</taxon>
        <taxon>Fabaceae</taxon>
        <taxon>Papilionoideae</taxon>
        <taxon>50 kb inversion clade</taxon>
        <taxon>NPAAA clade</taxon>
        <taxon>indigoferoid/millettioid clade</taxon>
        <taxon>Phaseoleae</taxon>
        <taxon>Sphenostylis</taxon>
    </lineage>
</organism>
<evidence type="ECO:0000313" key="2">
    <source>
        <dbReference type="EMBL" id="CAJ1947876.1"/>
    </source>
</evidence>
<evidence type="ECO:0000313" key="3">
    <source>
        <dbReference type="Proteomes" id="UP001189624"/>
    </source>
</evidence>
<evidence type="ECO:0000256" key="1">
    <source>
        <dbReference type="SAM" id="MobiDB-lite"/>
    </source>
</evidence>
<keyword evidence="3" id="KW-1185">Reference proteome</keyword>
<dbReference type="EMBL" id="OY731401">
    <property type="protein sequence ID" value="CAJ1947876.1"/>
    <property type="molecule type" value="Genomic_DNA"/>
</dbReference>